<dbReference type="GO" id="GO:0005975">
    <property type="term" value="P:carbohydrate metabolic process"/>
    <property type="evidence" value="ECO:0007669"/>
    <property type="project" value="InterPro"/>
</dbReference>
<evidence type="ECO:0000313" key="6">
    <source>
        <dbReference type="Proteomes" id="UP000265520"/>
    </source>
</evidence>
<name>A0A392MFM3_9FABA</name>
<reference evidence="5 6" key="1">
    <citation type="journal article" date="2018" name="Front. Plant Sci.">
        <title>Red Clover (Trifolium pratense) and Zigzag Clover (T. medium) - A Picture of Genomic Similarities and Differences.</title>
        <authorList>
            <person name="Dluhosova J."/>
            <person name="Istvanek J."/>
            <person name="Nedelnik J."/>
            <person name="Repkova J."/>
        </authorList>
    </citation>
    <scope>NUCLEOTIDE SEQUENCE [LARGE SCALE GENOMIC DNA]</scope>
    <source>
        <strain evidence="6">cv. 10/8</strain>
        <tissue evidence="5">Leaf</tissue>
    </source>
</reference>
<evidence type="ECO:0000256" key="1">
    <source>
        <dbReference type="ARBA" id="ARBA00001412"/>
    </source>
</evidence>
<evidence type="ECO:0000256" key="2">
    <source>
        <dbReference type="ARBA" id="ARBA00009809"/>
    </source>
</evidence>
<dbReference type="EC" id="3.2.1.23" evidence="3"/>
<dbReference type="GO" id="GO:0004565">
    <property type="term" value="F:beta-galactosidase activity"/>
    <property type="evidence" value="ECO:0007669"/>
    <property type="project" value="UniProtKB-EC"/>
</dbReference>
<feature type="non-terminal residue" evidence="5">
    <location>
        <position position="73"/>
    </location>
</feature>
<dbReference type="InterPro" id="IPR017853">
    <property type="entry name" value="GH"/>
</dbReference>
<dbReference type="InterPro" id="IPR001944">
    <property type="entry name" value="Glycoside_Hdrlase_35"/>
</dbReference>
<comment type="catalytic activity">
    <reaction evidence="1">
        <text>Hydrolysis of terminal non-reducing beta-D-galactose residues in beta-D-galactosides.</text>
        <dbReference type="EC" id="3.2.1.23"/>
    </reaction>
</comment>
<keyword evidence="6" id="KW-1185">Reference proteome</keyword>
<comment type="caution">
    <text evidence="5">The sequence shown here is derived from an EMBL/GenBank/DDBJ whole genome shotgun (WGS) entry which is preliminary data.</text>
</comment>
<sequence>MENEYTTVQQAYKEHGTRYVQWAANMVVGLGTGVPWIMCKQLINTCNGRYCGDTFSGPNSPNKPTLWTENWTA</sequence>
<dbReference type="SUPFAM" id="SSF51445">
    <property type="entry name" value="(Trans)glycosidases"/>
    <property type="match status" value="1"/>
</dbReference>
<evidence type="ECO:0000259" key="4">
    <source>
        <dbReference type="Pfam" id="PF01301"/>
    </source>
</evidence>
<dbReference type="AlphaFoldDB" id="A0A392MFM3"/>
<comment type="similarity">
    <text evidence="2">Belongs to the glycosyl hydrolase 35 family.</text>
</comment>
<dbReference type="Gene3D" id="3.20.20.80">
    <property type="entry name" value="Glycosidases"/>
    <property type="match status" value="1"/>
</dbReference>
<dbReference type="EMBL" id="LXQA010010111">
    <property type="protein sequence ID" value="MCH86307.1"/>
    <property type="molecule type" value="Genomic_DNA"/>
</dbReference>
<proteinExistence type="inferred from homology"/>
<evidence type="ECO:0000256" key="3">
    <source>
        <dbReference type="ARBA" id="ARBA00012756"/>
    </source>
</evidence>
<gene>
    <name evidence="5" type="ORF">A2U01_0007162</name>
</gene>
<dbReference type="Pfam" id="PF01301">
    <property type="entry name" value="Glyco_hydro_35"/>
    <property type="match status" value="1"/>
</dbReference>
<accession>A0A392MFM3</accession>
<dbReference type="InterPro" id="IPR031330">
    <property type="entry name" value="Gly_Hdrlase_35_cat"/>
</dbReference>
<evidence type="ECO:0000313" key="5">
    <source>
        <dbReference type="EMBL" id="MCH86307.1"/>
    </source>
</evidence>
<dbReference type="Proteomes" id="UP000265520">
    <property type="component" value="Unassembled WGS sequence"/>
</dbReference>
<feature type="domain" description="Glycoside hydrolase 35 catalytic" evidence="4">
    <location>
        <begin position="1"/>
        <end position="72"/>
    </location>
</feature>
<organism evidence="5 6">
    <name type="scientific">Trifolium medium</name>
    <dbReference type="NCBI Taxonomy" id="97028"/>
    <lineage>
        <taxon>Eukaryota</taxon>
        <taxon>Viridiplantae</taxon>
        <taxon>Streptophyta</taxon>
        <taxon>Embryophyta</taxon>
        <taxon>Tracheophyta</taxon>
        <taxon>Spermatophyta</taxon>
        <taxon>Magnoliopsida</taxon>
        <taxon>eudicotyledons</taxon>
        <taxon>Gunneridae</taxon>
        <taxon>Pentapetalae</taxon>
        <taxon>rosids</taxon>
        <taxon>fabids</taxon>
        <taxon>Fabales</taxon>
        <taxon>Fabaceae</taxon>
        <taxon>Papilionoideae</taxon>
        <taxon>50 kb inversion clade</taxon>
        <taxon>NPAAA clade</taxon>
        <taxon>Hologalegina</taxon>
        <taxon>IRL clade</taxon>
        <taxon>Trifolieae</taxon>
        <taxon>Trifolium</taxon>
    </lineage>
</organism>
<protein>
    <recommendedName>
        <fullName evidence="3">beta-galactosidase</fullName>
        <ecNumber evidence="3">3.2.1.23</ecNumber>
    </recommendedName>
</protein>
<dbReference type="PANTHER" id="PTHR23421">
    <property type="entry name" value="BETA-GALACTOSIDASE RELATED"/>
    <property type="match status" value="1"/>
</dbReference>